<protein>
    <submittedName>
        <fullName evidence="2">DUF4440 domain-containing protein</fullName>
    </submittedName>
</protein>
<reference evidence="2 3" key="1">
    <citation type="submission" date="2019-10" db="EMBL/GenBank/DDBJ databases">
        <title>Genomic analysis of Raineyella sp. CBA3103.</title>
        <authorList>
            <person name="Roh S.W."/>
        </authorList>
    </citation>
    <scope>NUCLEOTIDE SEQUENCE [LARGE SCALE GENOMIC DNA]</scope>
    <source>
        <strain evidence="2 3">CBA3103</strain>
    </source>
</reference>
<feature type="domain" description="DUF4440" evidence="1">
    <location>
        <begin position="24"/>
        <end position="121"/>
    </location>
</feature>
<evidence type="ECO:0000259" key="1">
    <source>
        <dbReference type="Pfam" id="PF14534"/>
    </source>
</evidence>
<dbReference type="EMBL" id="CP045725">
    <property type="protein sequence ID" value="QGF24802.1"/>
    <property type="molecule type" value="Genomic_DNA"/>
</dbReference>
<dbReference type="InterPro" id="IPR032710">
    <property type="entry name" value="NTF2-like_dom_sf"/>
</dbReference>
<gene>
    <name evidence="2" type="ORF">Rai3103_15515</name>
</gene>
<dbReference type="InterPro" id="IPR027843">
    <property type="entry name" value="DUF4440"/>
</dbReference>
<dbReference type="SUPFAM" id="SSF54427">
    <property type="entry name" value="NTF2-like"/>
    <property type="match status" value="1"/>
</dbReference>
<evidence type="ECO:0000313" key="3">
    <source>
        <dbReference type="Proteomes" id="UP000386847"/>
    </source>
</evidence>
<proteinExistence type="predicted"/>
<organism evidence="2 3">
    <name type="scientific">Raineyella fluvialis</name>
    <dbReference type="NCBI Taxonomy" id="2662261"/>
    <lineage>
        <taxon>Bacteria</taxon>
        <taxon>Bacillati</taxon>
        <taxon>Actinomycetota</taxon>
        <taxon>Actinomycetes</taxon>
        <taxon>Propionibacteriales</taxon>
        <taxon>Propionibacteriaceae</taxon>
        <taxon>Raineyella</taxon>
    </lineage>
</organism>
<keyword evidence="3" id="KW-1185">Reference proteome</keyword>
<name>A0A5Q2FCY7_9ACTN</name>
<accession>A0A5Q2FCY7</accession>
<dbReference type="RefSeq" id="WP_153573331.1">
    <property type="nucleotide sequence ID" value="NZ_CP045725.1"/>
</dbReference>
<dbReference type="Pfam" id="PF14534">
    <property type="entry name" value="DUF4440"/>
    <property type="match status" value="1"/>
</dbReference>
<dbReference type="Gene3D" id="3.10.450.50">
    <property type="match status" value="1"/>
</dbReference>
<dbReference type="AlphaFoldDB" id="A0A5Q2FCY7"/>
<dbReference type="KEGG" id="rain:Rai3103_15515"/>
<sequence>MSDRGSAPHPVGDSPEDADVRAVIEAELELLRPATATDRARIEQLLAPDFREVGASGRLWDRTAMVEAMVAGPSARSVRASDIEGRRVGADLVLVTCVSISGHRRAHRTSLWRRYGRRWRIVHHQGTFIPEREHDPG</sequence>
<evidence type="ECO:0000313" key="2">
    <source>
        <dbReference type="EMBL" id="QGF24802.1"/>
    </source>
</evidence>
<dbReference type="Proteomes" id="UP000386847">
    <property type="component" value="Chromosome"/>
</dbReference>